<evidence type="ECO:0000256" key="8">
    <source>
        <dbReference type="SAM" id="MobiDB-lite"/>
    </source>
</evidence>
<evidence type="ECO:0000313" key="11">
    <source>
        <dbReference type="Proteomes" id="UP001305779"/>
    </source>
</evidence>
<dbReference type="CDD" id="cd12148">
    <property type="entry name" value="fungal_TF_MHR"/>
    <property type="match status" value="1"/>
</dbReference>
<organism evidence="10 11">
    <name type="scientific">Zasmidium cellare</name>
    <name type="common">Wine cellar mold</name>
    <name type="synonym">Racodium cellare</name>
    <dbReference type="NCBI Taxonomy" id="395010"/>
    <lineage>
        <taxon>Eukaryota</taxon>
        <taxon>Fungi</taxon>
        <taxon>Dikarya</taxon>
        <taxon>Ascomycota</taxon>
        <taxon>Pezizomycotina</taxon>
        <taxon>Dothideomycetes</taxon>
        <taxon>Dothideomycetidae</taxon>
        <taxon>Mycosphaerellales</taxon>
        <taxon>Mycosphaerellaceae</taxon>
        <taxon>Zasmidium</taxon>
    </lineage>
</organism>
<feature type="domain" description="Xylanolytic transcriptional activator regulatory" evidence="9">
    <location>
        <begin position="228"/>
        <end position="303"/>
    </location>
</feature>
<feature type="region of interest" description="Disordered" evidence="8">
    <location>
        <begin position="1"/>
        <end position="35"/>
    </location>
</feature>
<keyword evidence="6" id="KW-0804">Transcription</keyword>
<dbReference type="InterPro" id="IPR007219">
    <property type="entry name" value="XnlR_reg_dom"/>
</dbReference>
<evidence type="ECO:0000256" key="7">
    <source>
        <dbReference type="ARBA" id="ARBA00023242"/>
    </source>
</evidence>
<keyword evidence="2" id="KW-0479">Metal-binding</keyword>
<evidence type="ECO:0000259" key="9">
    <source>
        <dbReference type="SMART" id="SM00906"/>
    </source>
</evidence>
<accession>A0ABR0EFW2</accession>
<dbReference type="PANTHER" id="PTHR47782">
    <property type="entry name" value="ZN(II)2CYS6 TRANSCRIPTION FACTOR (EUROFUNG)-RELATED"/>
    <property type="match status" value="1"/>
</dbReference>
<evidence type="ECO:0000256" key="3">
    <source>
        <dbReference type="ARBA" id="ARBA00022833"/>
    </source>
</evidence>
<gene>
    <name evidence="10" type="ORF">PRZ48_008593</name>
</gene>
<protein>
    <recommendedName>
        <fullName evidence="9">Xylanolytic transcriptional activator regulatory domain-containing protein</fullName>
    </recommendedName>
</protein>
<keyword evidence="11" id="KW-1185">Reference proteome</keyword>
<reference evidence="10 11" key="1">
    <citation type="journal article" date="2023" name="G3 (Bethesda)">
        <title>A chromosome-level genome assembly of Zasmidium syzygii isolated from banana leaves.</title>
        <authorList>
            <person name="van Westerhoven A.C."/>
            <person name="Mehrabi R."/>
            <person name="Talebi R."/>
            <person name="Steentjes M.B.F."/>
            <person name="Corcolon B."/>
            <person name="Chong P.A."/>
            <person name="Kema G.H.J."/>
            <person name="Seidl M.F."/>
        </authorList>
    </citation>
    <scope>NUCLEOTIDE SEQUENCE [LARGE SCALE GENOMIC DNA]</scope>
    <source>
        <strain evidence="10 11">P124</strain>
    </source>
</reference>
<comment type="caution">
    <text evidence="10">The sequence shown here is derived from an EMBL/GenBank/DDBJ whole genome shotgun (WGS) entry which is preliminary data.</text>
</comment>
<name>A0ABR0EFW2_ZASCE</name>
<dbReference type="EMBL" id="JAXOVC010000006">
    <property type="protein sequence ID" value="KAK4500404.1"/>
    <property type="molecule type" value="Genomic_DNA"/>
</dbReference>
<keyword evidence="4" id="KW-0805">Transcription regulation</keyword>
<evidence type="ECO:0000256" key="4">
    <source>
        <dbReference type="ARBA" id="ARBA00023015"/>
    </source>
</evidence>
<dbReference type="Pfam" id="PF04082">
    <property type="entry name" value="Fungal_trans"/>
    <property type="match status" value="1"/>
</dbReference>
<keyword evidence="7" id="KW-0539">Nucleus</keyword>
<dbReference type="Proteomes" id="UP001305779">
    <property type="component" value="Unassembled WGS sequence"/>
</dbReference>
<evidence type="ECO:0000256" key="2">
    <source>
        <dbReference type="ARBA" id="ARBA00022723"/>
    </source>
</evidence>
<keyword evidence="3" id="KW-0862">Zinc</keyword>
<sequence>MLEQRTSAPSGVHGVATPLSPPSAPVPDHETPSDVSLERTALHHTTGSGDMYLGDSGGTFFGTLVQKTLMRSGYQAENGPIHSSLKLNLNNQAEEGRAAFTSPSGRIDDSWLPAELIFRLEEAFFDHRWPSLPFLHRPTFRDSHLQEFLTQREDATSVSIFLSLMVCAMGAVYLERQDRSLKNLSLVCFAMAMEQHYDAAIRKGGLEPIQALLLLSTFALNRSCGINAWQVAGQAVRSAIAMGLHRRHGAMSDNPSLLQKEMRKRVFWCAYAIDRNVSIALGRPPAIRDADIDVELPACMTDDELVSPEASATMAQNRVPKPNDTSSFLHIVELRRLRAKIQDTLYPANVSLAVEYLPIRSAMHKDLETWAANAPRYNQAKVLTFQTNEWFQITYSQSLLLLYRPSPACPVATQEALQICSENAINLITSYSSLYAKNKMAYTWITLHSLLMASITMLYTLWVSPAIREQTTPAVVDSNIKQCLMLFEVMQETWPLAARCHDIVQRFGRAALALWQQDGREKGPTSRISSSGSGPGEREIGADYAAWFGVQSSAQPEPNNVTTHEPQNSLETGDGMNGLDLMTDLDDSIFQDFDMNLPLMMDAFSDNAGWR</sequence>
<keyword evidence="5" id="KW-0238">DNA-binding</keyword>
<dbReference type="SMART" id="SM00906">
    <property type="entry name" value="Fungal_trans"/>
    <property type="match status" value="1"/>
</dbReference>
<evidence type="ECO:0000313" key="10">
    <source>
        <dbReference type="EMBL" id="KAK4500404.1"/>
    </source>
</evidence>
<proteinExistence type="predicted"/>
<dbReference type="InterPro" id="IPR052202">
    <property type="entry name" value="Yeast_MetPath_Reg"/>
</dbReference>
<evidence type="ECO:0000256" key="1">
    <source>
        <dbReference type="ARBA" id="ARBA00004123"/>
    </source>
</evidence>
<feature type="region of interest" description="Disordered" evidence="8">
    <location>
        <begin position="555"/>
        <end position="578"/>
    </location>
</feature>
<evidence type="ECO:0000256" key="6">
    <source>
        <dbReference type="ARBA" id="ARBA00023163"/>
    </source>
</evidence>
<dbReference type="PANTHER" id="PTHR47782:SF12">
    <property type="entry name" value="ZN(II)2CYS6 TRANSCRIPTION FACTOR (EUROFUNG)"/>
    <property type="match status" value="1"/>
</dbReference>
<evidence type="ECO:0000256" key="5">
    <source>
        <dbReference type="ARBA" id="ARBA00023125"/>
    </source>
</evidence>
<feature type="compositionally biased region" description="Polar residues" evidence="8">
    <location>
        <begin position="555"/>
        <end position="571"/>
    </location>
</feature>
<comment type="subcellular location">
    <subcellularLocation>
        <location evidence="1">Nucleus</location>
    </subcellularLocation>
</comment>